<dbReference type="RefSeq" id="WP_057943558.1">
    <property type="nucleotide sequence ID" value="NZ_CP011131.1"/>
</dbReference>
<gene>
    <name evidence="1" type="ORF">MOV92_15405</name>
</gene>
<dbReference type="EMBL" id="CP093547">
    <property type="protein sequence ID" value="UNP27891.1"/>
    <property type="molecule type" value="Genomic_DNA"/>
</dbReference>
<keyword evidence="2" id="KW-1185">Reference proteome</keyword>
<organism evidence="1 2">
    <name type="scientific">Lysobacter gummosus</name>
    <dbReference type="NCBI Taxonomy" id="262324"/>
    <lineage>
        <taxon>Bacteria</taxon>
        <taxon>Pseudomonadati</taxon>
        <taxon>Pseudomonadota</taxon>
        <taxon>Gammaproteobacteria</taxon>
        <taxon>Lysobacterales</taxon>
        <taxon>Lysobacteraceae</taxon>
        <taxon>Lysobacter</taxon>
    </lineage>
</organism>
<sequence>MTTVHRFRFGQTVVDYRIDEADYKVTLAEFFIDERRLCEWLGIDRNLSQYGTDFDPGSPEPIRNRGIDAFLSRAQAHNQFGSGRLVLYRCHCGCDYCGVISCRLEVGDDHVIWQDVTLEDDDGPVAGHNAPDSSLPTLTPVARFVFDRVQYEQELERYRAP</sequence>
<proteinExistence type="predicted"/>
<evidence type="ECO:0000313" key="1">
    <source>
        <dbReference type="EMBL" id="UNP27891.1"/>
    </source>
</evidence>
<protein>
    <submittedName>
        <fullName evidence="1">Uncharacterized protein</fullName>
    </submittedName>
</protein>
<reference evidence="1 2" key="1">
    <citation type="submission" date="2022-03" db="EMBL/GenBank/DDBJ databases">
        <title>Complete genome sequence of Lysobacter capsici VKM B-2533 and Lysobacter gummosus 10.1.1, promising sources of lytic agents.</title>
        <authorList>
            <person name="Tarlachkov S.V."/>
            <person name="Kudryakova I.V."/>
            <person name="Afoshin A.S."/>
            <person name="Leontyevskaya E.A."/>
            <person name="Leontyevskaya N.V."/>
        </authorList>
    </citation>
    <scope>NUCLEOTIDE SEQUENCE [LARGE SCALE GENOMIC DNA]</scope>
    <source>
        <strain evidence="1 2">10.1.1</strain>
    </source>
</reference>
<evidence type="ECO:0000313" key="2">
    <source>
        <dbReference type="Proteomes" id="UP000829194"/>
    </source>
</evidence>
<name>A0ABY3XBY1_9GAMM</name>
<dbReference type="Proteomes" id="UP000829194">
    <property type="component" value="Chromosome"/>
</dbReference>
<accession>A0ABY3XBY1</accession>